<dbReference type="OrthoDB" id="10450755at2759"/>
<feature type="transmembrane region" description="Helical" evidence="1">
    <location>
        <begin position="22"/>
        <end position="44"/>
    </location>
</feature>
<evidence type="ECO:0000313" key="3">
    <source>
        <dbReference type="Proteomes" id="UP000578531"/>
    </source>
</evidence>
<keyword evidence="3" id="KW-1185">Reference proteome</keyword>
<keyword evidence="1" id="KW-0812">Transmembrane</keyword>
<reference evidence="2 3" key="1">
    <citation type="journal article" date="2020" name="Genomics">
        <title>Complete, high-quality genomes from long-read metagenomic sequencing of two wolf lichen thalli reveals enigmatic genome architecture.</title>
        <authorList>
            <person name="McKenzie S.K."/>
            <person name="Walston R.F."/>
            <person name="Allen J.L."/>
        </authorList>
    </citation>
    <scope>NUCLEOTIDE SEQUENCE [LARGE SCALE GENOMIC DNA]</scope>
    <source>
        <strain evidence="2">WasteWater2</strain>
    </source>
</reference>
<sequence>MELVVETYAILLKRLADAVYDLFTALGCIMLYITVLAAFPNVYLSATFYITVTSIISQEADSDNPRAVAEVQSGLPDEANAVTVDESLADISNGFSASTTASKVDSHVHVIPTEFAPAIPPYRMDCEFFYNTADLNLPGNSKLLLVGRLQTVRLTMDE</sequence>
<evidence type="ECO:0000256" key="1">
    <source>
        <dbReference type="SAM" id="Phobius"/>
    </source>
</evidence>
<protein>
    <submittedName>
        <fullName evidence="2">Uncharacterized protein</fullName>
    </submittedName>
</protein>
<proteinExistence type="predicted"/>
<dbReference type="AlphaFoldDB" id="A0A8H6L7N1"/>
<keyword evidence="1" id="KW-1133">Transmembrane helix</keyword>
<dbReference type="Proteomes" id="UP000578531">
    <property type="component" value="Unassembled WGS sequence"/>
</dbReference>
<comment type="caution">
    <text evidence="2">The sequence shown here is derived from an EMBL/GenBank/DDBJ whole genome shotgun (WGS) entry which is preliminary data.</text>
</comment>
<keyword evidence="1" id="KW-0472">Membrane</keyword>
<dbReference type="GeneID" id="59284749"/>
<evidence type="ECO:0000313" key="2">
    <source>
        <dbReference type="EMBL" id="KAF6238575.1"/>
    </source>
</evidence>
<organism evidence="2 3">
    <name type="scientific">Letharia columbiana</name>
    <dbReference type="NCBI Taxonomy" id="112416"/>
    <lineage>
        <taxon>Eukaryota</taxon>
        <taxon>Fungi</taxon>
        <taxon>Dikarya</taxon>
        <taxon>Ascomycota</taxon>
        <taxon>Pezizomycotina</taxon>
        <taxon>Lecanoromycetes</taxon>
        <taxon>OSLEUM clade</taxon>
        <taxon>Lecanoromycetidae</taxon>
        <taxon>Lecanorales</taxon>
        <taxon>Lecanorineae</taxon>
        <taxon>Parmeliaceae</taxon>
        <taxon>Letharia</taxon>
    </lineage>
</organism>
<name>A0A8H6L7N1_9LECA</name>
<gene>
    <name evidence="2" type="ORF">HO173_003080</name>
</gene>
<accession>A0A8H6L7N1</accession>
<dbReference type="RefSeq" id="XP_037167874.1">
    <property type="nucleotide sequence ID" value="XM_037305009.1"/>
</dbReference>
<dbReference type="EMBL" id="JACCJC010000008">
    <property type="protein sequence ID" value="KAF6238575.1"/>
    <property type="molecule type" value="Genomic_DNA"/>
</dbReference>